<evidence type="ECO:0000256" key="2">
    <source>
        <dbReference type="ARBA" id="ARBA00023002"/>
    </source>
</evidence>
<dbReference type="Pfam" id="PF01070">
    <property type="entry name" value="FMN_dh"/>
    <property type="match status" value="2"/>
</dbReference>
<name>A0ABR3STQ8_9PEZI</name>
<dbReference type="SUPFAM" id="SSF51395">
    <property type="entry name" value="FMN-linked oxidoreductases"/>
    <property type="match status" value="1"/>
</dbReference>
<feature type="domain" description="FMN hydroxy acid dehydrogenase" evidence="3">
    <location>
        <begin position="159"/>
        <end position="361"/>
    </location>
</feature>
<dbReference type="PANTHER" id="PTHR10578">
    <property type="entry name" value="S -2-HYDROXY-ACID OXIDASE-RELATED"/>
    <property type="match status" value="1"/>
</dbReference>
<evidence type="ECO:0000256" key="1">
    <source>
        <dbReference type="ARBA" id="ARBA00001917"/>
    </source>
</evidence>
<dbReference type="Gene3D" id="3.20.20.70">
    <property type="entry name" value="Aldolase class I"/>
    <property type="match status" value="2"/>
</dbReference>
<evidence type="ECO:0000259" key="3">
    <source>
        <dbReference type="PROSITE" id="PS51349"/>
    </source>
</evidence>
<gene>
    <name evidence="4" type="ORF">SLS56_005314</name>
</gene>
<sequence>MTSRNILRQWPSHQCPINSIIVLTGPKFAIQTWTPKALTRTTESRENFWASNEEKVPVLDTGQPQAGEELPSAIGFSKFQADEFVPPDPGKLKELAKNKLTQGGWYYASSNARQSYTHTANRQAFYRYRIVPRMLVDTNTRDTQVEIFGHKVSAPIGQFGWRYEDVATSNYAFYHGIGADLGLSDPIHQKRLAEDGIDPEKQPNEAGAKWIDKVWHGRVHSWEKMPWLMKTWKEISGGKPFCIKSIQDVRDAKKAMELSVDGTVVGNHAGRQVDGARASLDVLERIVDAAGDKTCIMFDSGVCGASDVFKALALGAKFVFVGRLWVWGLSIMGEHGVRRVMKSLLADFDILLNVAGLQKTE</sequence>
<proteinExistence type="predicted"/>
<dbReference type="InterPro" id="IPR037396">
    <property type="entry name" value="FMN_HAD"/>
</dbReference>
<dbReference type="PANTHER" id="PTHR10578:SF75">
    <property type="entry name" value="L-LACTATE DEHYDROGENASE (AFU_ORTHOLOGUE AFUA_4G07050)"/>
    <property type="match status" value="1"/>
</dbReference>
<dbReference type="InterPro" id="IPR013785">
    <property type="entry name" value="Aldolase_TIM"/>
</dbReference>
<evidence type="ECO:0000313" key="4">
    <source>
        <dbReference type="EMBL" id="KAL1629661.1"/>
    </source>
</evidence>
<protein>
    <recommendedName>
        <fullName evidence="3">FMN hydroxy acid dehydrogenase domain-containing protein</fullName>
    </recommendedName>
</protein>
<comment type="cofactor">
    <cofactor evidence="1">
        <name>FMN</name>
        <dbReference type="ChEBI" id="CHEBI:58210"/>
    </cofactor>
</comment>
<accession>A0ABR3STQ8</accession>
<keyword evidence="5" id="KW-1185">Reference proteome</keyword>
<reference evidence="4 5" key="1">
    <citation type="submission" date="2024-02" db="EMBL/GenBank/DDBJ databases">
        <title>De novo assembly and annotation of 12 fungi associated with fruit tree decline syndrome in Ontario, Canada.</title>
        <authorList>
            <person name="Sulman M."/>
            <person name="Ellouze W."/>
            <person name="Ilyukhin E."/>
        </authorList>
    </citation>
    <scope>NUCLEOTIDE SEQUENCE [LARGE SCALE GENOMIC DNA]</scope>
    <source>
        <strain evidence="4 5">M1-105</strain>
    </source>
</reference>
<evidence type="ECO:0000313" key="5">
    <source>
        <dbReference type="Proteomes" id="UP001521116"/>
    </source>
</evidence>
<comment type="caution">
    <text evidence="4">The sequence shown here is derived from an EMBL/GenBank/DDBJ whole genome shotgun (WGS) entry which is preliminary data.</text>
</comment>
<dbReference type="Proteomes" id="UP001521116">
    <property type="component" value="Unassembled WGS sequence"/>
</dbReference>
<dbReference type="PROSITE" id="PS51349">
    <property type="entry name" value="FMN_HYDROXY_ACID_DH_2"/>
    <property type="match status" value="1"/>
</dbReference>
<organism evidence="4 5">
    <name type="scientific">Neofusicoccum ribis</name>
    <dbReference type="NCBI Taxonomy" id="45134"/>
    <lineage>
        <taxon>Eukaryota</taxon>
        <taxon>Fungi</taxon>
        <taxon>Dikarya</taxon>
        <taxon>Ascomycota</taxon>
        <taxon>Pezizomycotina</taxon>
        <taxon>Dothideomycetes</taxon>
        <taxon>Dothideomycetes incertae sedis</taxon>
        <taxon>Botryosphaeriales</taxon>
        <taxon>Botryosphaeriaceae</taxon>
        <taxon>Neofusicoccum</taxon>
    </lineage>
</organism>
<dbReference type="InterPro" id="IPR000262">
    <property type="entry name" value="FMN-dep_DH"/>
</dbReference>
<dbReference type="EMBL" id="JAJVDC020000053">
    <property type="protein sequence ID" value="KAL1629661.1"/>
    <property type="molecule type" value="Genomic_DNA"/>
</dbReference>
<keyword evidence="2" id="KW-0560">Oxidoreductase</keyword>